<evidence type="ECO:0000313" key="2">
    <source>
        <dbReference type="Ensembl" id="ENSAPEP00000029887.1"/>
    </source>
</evidence>
<feature type="signal peptide" evidence="1">
    <location>
        <begin position="1"/>
        <end position="27"/>
    </location>
</feature>
<proteinExistence type="predicted"/>
<protein>
    <recommendedName>
        <fullName evidence="4">Chemokine interleukin-8-like domain-containing protein</fullName>
    </recommendedName>
</protein>
<organism evidence="2 3">
    <name type="scientific">Amphiprion percula</name>
    <name type="common">Orange clownfish</name>
    <name type="synonym">Lutjanus percula</name>
    <dbReference type="NCBI Taxonomy" id="161767"/>
    <lineage>
        <taxon>Eukaryota</taxon>
        <taxon>Metazoa</taxon>
        <taxon>Chordata</taxon>
        <taxon>Craniata</taxon>
        <taxon>Vertebrata</taxon>
        <taxon>Euteleostomi</taxon>
        <taxon>Actinopterygii</taxon>
        <taxon>Neopterygii</taxon>
        <taxon>Teleostei</taxon>
        <taxon>Neoteleostei</taxon>
        <taxon>Acanthomorphata</taxon>
        <taxon>Ovalentaria</taxon>
        <taxon>Pomacentridae</taxon>
        <taxon>Amphiprion</taxon>
    </lineage>
</organism>
<sequence length="108" mass="12249">MTLRRTLLVALELACHLLLISCQLANAAITNVALDCHKLHCGFISCLDVTFTLKSNRKCCSSVISPAIQFIIMSCRYRLCPTEQRKPQADSSRQNIKRPLWYYLNTTS</sequence>
<dbReference type="Ensembl" id="ENSAPET00000030687.1">
    <property type="protein sequence ID" value="ENSAPEP00000029887.1"/>
    <property type="gene ID" value="ENSAPEG00000021235.1"/>
</dbReference>
<evidence type="ECO:0008006" key="4">
    <source>
        <dbReference type="Google" id="ProtNLM"/>
    </source>
</evidence>
<reference evidence="2" key="1">
    <citation type="submission" date="2025-08" db="UniProtKB">
        <authorList>
            <consortium name="Ensembl"/>
        </authorList>
    </citation>
    <scope>IDENTIFICATION</scope>
</reference>
<evidence type="ECO:0000256" key="1">
    <source>
        <dbReference type="SAM" id="SignalP"/>
    </source>
</evidence>
<reference evidence="2" key="2">
    <citation type="submission" date="2025-09" db="UniProtKB">
        <authorList>
            <consortium name="Ensembl"/>
        </authorList>
    </citation>
    <scope>IDENTIFICATION</scope>
</reference>
<dbReference type="Proteomes" id="UP000265080">
    <property type="component" value="Unplaced"/>
</dbReference>
<keyword evidence="1" id="KW-0732">Signal</keyword>
<keyword evidence="3" id="KW-1185">Reference proteome</keyword>
<name>A0A3P8U3L3_AMPPE</name>
<accession>A0A3P8U3L3</accession>
<evidence type="ECO:0000313" key="3">
    <source>
        <dbReference type="Proteomes" id="UP000265080"/>
    </source>
</evidence>
<feature type="chain" id="PRO_5018068546" description="Chemokine interleukin-8-like domain-containing protein" evidence="1">
    <location>
        <begin position="28"/>
        <end position="108"/>
    </location>
</feature>
<dbReference type="AlphaFoldDB" id="A0A3P8U3L3"/>